<proteinExistence type="inferred from homology"/>
<feature type="domain" description="FAD/NAD(P)-binding" evidence="8">
    <location>
        <begin position="1"/>
        <end position="304"/>
    </location>
</feature>
<accession>A0AAU7VJG7</accession>
<dbReference type="EC" id="1.8.1.14" evidence="9"/>
<evidence type="ECO:0000259" key="8">
    <source>
        <dbReference type="Pfam" id="PF07992"/>
    </source>
</evidence>
<dbReference type="InterPro" id="IPR023753">
    <property type="entry name" value="FAD/NAD-binding_dom"/>
</dbReference>
<evidence type="ECO:0000256" key="3">
    <source>
        <dbReference type="ARBA" id="ARBA00022630"/>
    </source>
</evidence>
<name>A0AAU7VJG7_9FIRM</name>
<keyword evidence="6" id="KW-0676">Redox-active center</keyword>
<evidence type="ECO:0000313" key="9">
    <source>
        <dbReference type="EMBL" id="XBX74174.1"/>
    </source>
</evidence>
<dbReference type="Gene3D" id="3.50.50.60">
    <property type="entry name" value="FAD/NAD(P)-binding domain"/>
    <property type="match status" value="2"/>
</dbReference>
<feature type="domain" description="Pyridine nucleotide-disulphide oxidoreductase dimerisation" evidence="7">
    <location>
        <begin position="328"/>
        <end position="429"/>
    </location>
</feature>
<evidence type="ECO:0000256" key="6">
    <source>
        <dbReference type="ARBA" id="ARBA00023284"/>
    </source>
</evidence>
<protein>
    <submittedName>
        <fullName evidence="9">CoA-disulfide reductase</fullName>
        <ecNumber evidence="9">1.8.1.14</ecNumber>
    </submittedName>
</protein>
<evidence type="ECO:0000256" key="2">
    <source>
        <dbReference type="ARBA" id="ARBA00009130"/>
    </source>
</evidence>
<reference evidence="9" key="2">
    <citation type="submission" date="2024-06" db="EMBL/GenBank/DDBJ databases">
        <authorList>
            <person name="Petrova K.O."/>
            <person name="Toshchakov S.V."/>
            <person name="Boltjanskaja Y.V."/>
            <person name="Kevbrin V."/>
        </authorList>
    </citation>
    <scope>NUCLEOTIDE SEQUENCE</scope>
    <source>
        <strain evidence="9">Z-910T</strain>
    </source>
</reference>
<comment type="similarity">
    <text evidence="2">Belongs to the class-III pyridine nucleotide-disulfide oxidoreductase family.</text>
</comment>
<dbReference type="InterPro" id="IPR050260">
    <property type="entry name" value="FAD-bd_OxRdtase"/>
</dbReference>
<comment type="cofactor">
    <cofactor evidence="1">
        <name>FAD</name>
        <dbReference type="ChEBI" id="CHEBI:57692"/>
    </cofactor>
</comment>
<keyword evidence="5 9" id="KW-0560">Oxidoreductase</keyword>
<reference evidence="9" key="1">
    <citation type="journal article" date="2013" name="Extremophiles">
        <title>Proteinivorax tanatarense gen. nov., sp. nov., an anaerobic, haloalkaliphilic, proteolytic bacterium isolated from a decaying algal bloom, and proposal of Proteinivoraceae fam. nov.</title>
        <authorList>
            <person name="Kevbrin V."/>
            <person name="Boltyanskaya Y."/>
            <person name="Zhilina T."/>
            <person name="Kolganova T."/>
            <person name="Lavrentjeva E."/>
            <person name="Kuznetsov B."/>
        </authorList>
    </citation>
    <scope>NUCLEOTIDE SEQUENCE</scope>
    <source>
        <strain evidence="9">Z-910T</strain>
    </source>
</reference>
<dbReference type="InterPro" id="IPR036188">
    <property type="entry name" value="FAD/NAD-bd_sf"/>
</dbReference>
<gene>
    <name evidence="9" type="ORF">PRVXT_002200</name>
</gene>
<dbReference type="PANTHER" id="PTHR43429:SF1">
    <property type="entry name" value="NAD(P)H SULFUR OXIDOREDUCTASE (COA-DEPENDENT)"/>
    <property type="match status" value="1"/>
</dbReference>
<dbReference type="AlphaFoldDB" id="A0AAU7VJG7"/>
<dbReference type="EMBL" id="CP158367">
    <property type="protein sequence ID" value="XBX74174.1"/>
    <property type="molecule type" value="Genomic_DNA"/>
</dbReference>
<evidence type="ECO:0000256" key="1">
    <source>
        <dbReference type="ARBA" id="ARBA00001974"/>
    </source>
</evidence>
<dbReference type="InterPro" id="IPR004099">
    <property type="entry name" value="Pyr_nucl-diS_OxRdtase_dimer"/>
</dbReference>
<dbReference type="Pfam" id="PF07992">
    <property type="entry name" value="Pyr_redox_2"/>
    <property type="match status" value="1"/>
</dbReference>
<dbReference type="RefSeq" id="WP_350342932.1">
    <property type="nucleotide sequence ID" value="NZ_CP158367.1"/>
</dbReference>
<dbReference type="PANTHER" id="PTHR43429">
    <property type="entry name" value="PYRIDINE NUCLEOTIDE-DISULFIDE OXIDOREDUCTASE DOMAIN-CONTAINING"/>
    <property type="match status" value="1"/>
</dbReference>
<dbReference type="SUPFAM" id="SSF51905">
    <property type="entry name" value="FAD/NAD(P)-binding domain"/>
    <property type="match status" value="2"/>
</dbReference>
<evidence type="ECO:0000259" key="7">
    <source>
        <dbReference type="Pfam" id="PF02852"/>
    </source>
</evidence>
<evidence type="ECO:0000256" key="4">
    <source>
        <dbReference type="ARBA" id="ARBA00022827"/>
    </source>
</evidence>
<dbReference type="SUPFAM" id="SSF55424">
    <property type="entry name" value="FAD/NAD-linked reductases, dimerisation (C-terminal) domain"/>
    <property type="match status" value="1"/>
</dbReference>
<dbReference type="GO" id="GO:0050451">
    <property type="term" value="F:CoA-disulfide reductase (NADPH) activity"/>
    <property type="evidence" value="ECO:0007669"/>
    <property type="project" value="UniProtKB-EC"/>
</dbReference>
<organism evidence="9">
    <name type="scientific">Proteinivorax tanatarense</name>
    <dbReference type="NCBI Taxonomy" id="1260629"/>
    <lineage>
        <taxon>Bacteria</taxon>
        <taxon>Bacillati</taxon>
        <taxon>Bacillota</taxon>
        <taxon>Clostridia</taxon>
        <taxon>Eubacteriales</taxon>
        <taxon>Proteinivoracaceae</taxon>
        <taxon>Proteinivorax</taxon>
    </lineage>
</organism>
<sequence length="446" mass="48305">MKLVVIGGVAAGLSAASKSKREDPKIDVEVYTAEQHISYAACGLPYYIQGLIDDSSELIARTQKQLAKNGVNVTTSTLVERIEPKEKKIVVKHLSTGERRTTSYDKLVIATGASPIVPPIEGRELDNIFTVKNIPDADQIKKQIPKAKKVVIVGGGYIGLEMVDAFFAHDMEITIVEMAPQLMGNIDSDMAEVVLKSLKEKGIKVCLSEKVESFEGRGKVEKIVTDKGSHKADMVIMAIGVAPNSWLAKDAQIQLGVKNAIKTNRKMETSEKDIYAAGDCTTAYHLLYEDYVYIPLGTTANKQGRLAGENIAGLDSEFQGIIGTGIMKVLDLEVGRTGLSSKEAKKLGKKFYETTISIPNIAGYYPGHGKGKMKLIVEKGSGTILGAQIIGPKGTAKRIDTVAACIQNNNNIWDMAKLDLAYAPPFSSVWDPVIMAANVAIKNFEK</sequence>
<dbReference type="InterPro" id="IPR016156">
    <property type="entry name" value="FAD/NAD-linked_Rdtase_dimer_sf"/>
</dbReference>
<keyword evidence="3" id="KW-0285">Flavoprotein</keyword>
<evidence type="ECO:0000256" key="5">
    <source>
        <dbReference type="ARBA" id="ARBA00023002"/>
    </source>
</evidence>
<dbReference type="PRINTS" id="PR00368">
    <property type="entry name" value="FADPNR"/>
</dbReference>
<dbReference type="PRINTS" id="PR00411">
    <property type="entry name" value="PNDRDTASEI"/>
</dbReference>
<dbReference type="Pfam" id="PF02852">
    <property type="entry name" value="Pyr_redox_dim"/>
    <property type="match status" value="1"/>
</dbReference>
<dbReference type="NCBIfam" id="NF007123">
    <property type="entry name" value="PRK09564.1"/>
    <property type="match status" value="1"/>
</dbReference>
<keyword evidence="4" id="KW-0274">FAD</keyword>